<protein>
    <submittedName>
        <fullName evidence="1">Uncharacterized protein</fullName>
    </submittedName>
</protein>
<name>A0ACC1RLC4_9APHY</name>
<organism evidence="1 2">
    <name type="scientific">Phlebia brevispora</name>
    <dbReference type="NCBI Taxonomy" id="194682"/>
    <lineage>
        <taxon>Eukaryota</taxon>
        <taxon>Fungi</taxon>
        <taxon>Dikarya</taxon>
        <taxon>Basidiomycota</taxon>
        <taxon>Agaricomycotina</taxon>
        <taxon>Agaricomycetes</taxon>
        <taxon>Polyporales</taxon>
        <taxon>Meruliaceae</taxon>
        <taxon>Phlebia</taxon>
    </lineage>
</organism>
<reference evidence="1" key="1">
    <citation type="submission" date="2022-07" db="EMBL/GenBank/DDBJ databases">
        <title>Genome Sequence of Phlebia brevispora.</title>
        <authorList>
            <person name="Buettner E."/>
        </authorList>
    </citation>
    <scope>NUCLEOTIDE SEQUENCE</scope>
    <source>
        <strain evidence="1">MPL23</strain>
    </source>
</reference>
<evidence type="ECO:0000313" key="2">
    <source>
        <dbReference type="Proteomes" id="UP001148662"/>
    </source>
</evidence>
<evidence type="ECO:0000313" key="1">
    <source>
        <dbReference type="EMBL" id="KAJ3522036.1"/>
    </source>
</evidence>
<comment type="caution">
    <text evidence="1">The sequence shown here is derived from an EMBL/GenBank/DDBJ whole genome shotgun (WGS) entry which is preliminary data.</text>
</comment>
<dbReference type="EMBL" id="JANHOG010002572">
    <property type="protein sequence ID" value="KAJ3522036.1"/>
    <property type="molecule type" value="Genomic_DNA"/>
</dbReference>
<gene>
    <name evidence="1" type="ORF">NM688_g8934</name>
</gene>
<sequence length="515" mass="57371">MFKRTIPTIRNGVQESSQASRVRHLAERPGAKANSIVARAEAEPIDTRISTMSSGRLRPEILPPDFYDILPEDWDVELSRDSIILISPSSKRYFIGPRLLYTPAYRAILDEDFQERCEPPPDHCPRCNSELVRVNRGIKPSWEGKHIWNCLGSCEITVPEQLDMPQEQLEKAISQRHEDVRHAILDILCSSAQSEDAAPHTPSRKRPKTDPAPSTPSVGGTPTRRRASGTRQLPSTPSARTRQPGGQTSSLAEHDCAAFDPNRLWQPPRSASQDFAESAKEPDLDIYKTSMSSQKSLSSQNAVEHPKSSGRKRGPLSRAINVLPEELVELDSEGDEIVLTEAEKKNEAADIRASQACTIALNSWAAGYAPDDPVVLSDGETSDPTADAVRDLRVSIWLSDGEPISVFENNVLADFTLRDLKHTHDLLSPRPDKGSHSETFPYYYLDTVKRIWVLQRSDQRIKLPARQFGVLIRKPSAVPLVDSLAQEILRCVTGRRPSRFDVDLPPPRLLQGNDS</sequence>
<keyword evidence="2" id="KW-1185">Reference proteome</keyword>
<accession>A0ACC1RLC4</accession>
<dbReference type="Proteomes" id="UP001148662">
    <property type="component" value="Unassembled WGS sequence"/>
</dbReference>
<proteinExistence type="predicted"/>